<keyword evidence="4" id="KW-1005">Bacterial flagellum biogenesis</keyword>
<proteinExistence type="inferred from homology"/>
<dbReference type="Gene3D" id="1.20.120.340">
    <property type="entry name" value="Flagellar protein FliS"/>
    <property type="match status" value="1"/>
</dbReference>
<evidence type="ECO:0000256" key="4">
    <source>
        <dbReference type="ARBA" id="ARBA00022795"/>
    </source>
</evidence>
<dbReference type="PANTHER" id="PTHR34773">
    <property type="entry name" value="FLAGELLAR SECRETION CHAPERONE FLIS"/>
    <property type="match status" value="1"/>
</dbReference>
<organism evidence="6 7">
    <name type="scientific">Orlajensenia leifsoniae</name>
    <dbReference type="NCBI Taxonomy" id="2561933"/>
    <lineage>
        <taxon>Bacteria</taxon>
        <taxon>Bacillati</taxon>
        <taxon>Actinomycetota</taxon>
        <taxon>Actinomycetes</taxon>
        <taxon>Micrococcales</taxon>
        <taxon>Microbacteriaceae</taxon>
        <taxon>Orlajensenia</taxon>
    </lineage>
</organism>
<comment type="subcellular location">
    <subcellularLocation>
        <location evidence="1">Cytoplasm</location>
        <location evidence="1">Cytosol</location>
    </subcellularLocation>
</comment>
<accession>A0A4Y9R5K7</accession>
<dbReference type="EMBL" id="SPQZ01000002">
    <property type="protein sequence ID" value="TFV98816.1"/>
    <property type="molecule type" value="Genomic_DNA"/>
</dbReference>
<protein>
    <submittedName>
        <fullName evidence="6">Flagellar protein FliS</fullName>
    </submittedName>
</protein>
<dbReference type="InterPro" id="IPR003713">
    <property type="entry name" value="FliS"/>
</dbReference>
<name>A0A4Y9R5K7_9MICO</name>
<dbReference type="PANTHER" id="PTHR34773:SF1">
    <property type="entry name" value="FLAGELLAR SECRETION CHAPERONE FLIS"/>
    <property type="match status" value="1"/>
</dbReference>
<keyword evidence="7" id="KW-1185">Reference proteome</keyword>
<evidence type="ECO:0000313" key="7">
    <source>
        <dbReference type="Proteomes" id="UP000298127"/>
    </source>
</evidence>
<reference evidence="6 7" key="1">
    <citation type="journal article" date="2018" name="J. Microbiol.">
        <title>Leifsonia flava sp. nov., a novel actinobacterium isolated from the rhizosphere of Aquilegia viridiflora.</title>
        <authorList>
            <person name="Cai Y."/>
            <person name="Tao W.Z."/>
            <person name="Ma Y.J."/>
            <person name="Cheng J."/>
            <person name="Zhang M.Y."/>
            <person name="Zhang Y.X."/>
        </authorList>
    </citation>
    <scope>NUCLEOTIDE SEQUENCE [LARGE SCALE GENOMIC DNA]</scope>
    <source>
        <strain evidence="6 7">SYP-B2174</strain>
    </source>
</reference>
<keyword evidence="6" id="KW-0282">Flagellum</keyword>
<keyword evidence="3" id="KW-0963">Cytoplasm</keyword>
<evidence type="ECO:0000256" key="3">
    <source>
        <dbReference type="ARBA" id="ARBA00022490"/>
    </source>
</evidence>
<comment type="similarity">
    <text evidence="2">Belongs to the FliS family.</text>
</comment>
<sequence length="147" mass="15541">MTNLLQAQAQYGREAVLSATPARLLTMLYDRLLLDLHRAEHAQRSESWSDASTALLHAQDIVAELSGSLRVDLWDGAEGLLAVYAFVTTTLRNANVQRDAALTRQAIDLLEPLATAWHEAAALPTAAAGSPTSAAPVGGGGLHLGFA</sequence>
<dbReference type="GO" id="GO:0044780">
    <property type="term" value="P:bacterial-type flagellum assembly"/>
    <property type="evidence" value="ECO:0007669"/>
    <property type="project" value="InterPro"/>
</dbReference>
<dbReference type="RefSeq" id="WP_135119350.1">
    <property type="nucleotide sequence ID" value="NZ_SPQZ01000002.1"/>
</dbReference>
<dbReference type="Proteomes" id="UP000298127">
    <property type="component" value="Unassembled WGS sequence"/>
</dbReference>
<evidence type="ECO:0000256" key="1">
    <source>
        <dbReference type="ARBA" id="ARBA00004514"/>
    </source>
</evidence>
<evidence type="ECO:0000313" key="6">
    <source>
        <dbReference type="EMBL" id="TFV98816.1"/>
    </source>
</evidence>
<evidence type="ECO:0000256" key="2">
    <source>
        <dbReference type="ARBA" id="ARBA00008787"/>
    </source>
</evidence>
<dbReference type="Pfam" id="PF02561">
    <property type="entry name" value="FliS"/>
    <property type="match status" value="1"/>
</dbReference>
<dbReference type="InterPro" id="IPR036584">
    <property type="entry name" value="FliS_sf"/>
</dbReference>
<gene>
    <name evidence="6" type="ORF">E4M00_04715</name>
</gene>
<dbReference type="GO" id="GO:0005829">
    <property type="term" value="C:cytosol"/>
    <property type="evidence" value="ECO:0007669"/>
    <property type="project" value="UniProtKB-SubCell"/>
</dbReference>
<keyword evidence="6" id="KW-0969">Cilium</keyword>
<evidence type="ECO:0000256" key="5">
    <source>
        <dbReference type="ARBA" id="ARBA00023186"/>
    </source>
</evidence>
<dbReference type="SUPFAM" id="SSF101116">
    <property type="entry name" value="Flagellar export chaperone FliS"/>
    <property type="match status" value="1"/>
</dbReference>
<dbReference type="AlphaFoldDB" id="A0A4Y9R5K7"/>
<keyword evidence="6" id="KW-0966">Cell projection</keyword>
<dbReference type="CDD" id="cd16098">
    <property type="entry name" value="FliS"/>
    <property type="match status" value="1"/>
</dbReference>
<comment type="caution">
    <text evidence="6">The sequence shown here is derived from an EMBL/GenBank/DDBJ whole genome shotgun (WGS) entry which is preliminary data.</text>
</comment>
<dbReference type="GO" id="GO:0071973">
    <property type="term" value="P:bacterial-type flagellum-dependent cell motility"/>
    <property type="evidence" value="ECO:0007669"/>
    <property type="project" value="TreeGrafter"/>
</dbReference>
<keyword evidence="5" id="KW-0143">Chaperone</keyword>